<dbReference type="AlphaFoldDB" id="A0A3P7LQK3"/>
<dbReference type="InterPro" id="IPR000668">
    <property type="entry name" value="Peptidase_C1A_C"/>
</dbReference>
<proteinExistence type="predicted"/>
<accession>A0A3P7LQK3</accession>
<feature type="domain" description="Peptidase C1A papain C-terminal" evidence="1">
    <location>
        <begin position="38"/>
        <end position="85"/>
    </location>
</feature>
<dbReference type="GO" id="GO:0006508">
    <property type="term" value="P:proteolysis"/>
    <property type="evidence" value="ECO:0007669"/>
    <property type="project" value="InterPro"/>
</dbReference>
<dbReference type="Pfam" id="PF00112">
    <property type="entry name" value="Peptidase_C1"/>
    <property type="match status" value="1"/>
</dbReference>
<gene>
    <name evidence="2" type="ORF">SVUK_LOCUS16506</name>
</gene>
<dbReference type="SUPFAM" id="SSF54001">
    <property type="entry name" value="Cysteine proteinases"/>
    <property type="match status" value="1"/>
</dbReference>
<evidence type="ECO:0000313" key="2">
    <source>
        <dbReference type="EMBL" id="VDM81508.1"/>
    </source>
</evidence>
<dbReference type="GO" id="GO:0008234">
    <property type="term" value="F:cysteine-type peptidase activity"/>
    <property type="evidence" value="ECO:0007669"/>
    <property type="project" value="InterPro"/>
</dbReference>
<dbReference type="EMBL" id="UYYB01113261">
    <property type="protein sequence ID" value="VDM81508.1"/>
    <property type="molecule type" value="Genomic_DNA"/>
</dbReference>
<keyword evidence="3" id="KW-1185">Reference proteome</keyword>
<dbReference type="Proteomes" id="UP000270094">
    <property type="component" value="Unassembled WGS sequence"/>
</dbReference>
<evidence type="ECO:0000313" key="3">
    <source>
        <dbReference type="Proteomes" id="UP000270094"/>
    </source>
</evidence>
<protein>
    <recommendedName>
        <fullName evidence="1">Peptidase C1A papain C-terminal domain-containing protein</fullName>
    </recommendedName>
</protein>
<reference evidence="2 3" key="1">
    <citation type="submission" date="2018-11" db="EMBL/GenBank/DDBJ databases">
        <authorList>
            <consortium name="Pathogen Informatics"/>
        </authorList>
    </citation>
    <scope>NUCLEOTIDE SEQUENCE [LARGE SCALE GENOMIC DNA]</scope>
</reference>
<dbReference type="InterPro" id="IPR038765">
    <property type="entry name" value="Papain-like_cys_pep_sf"/>
</dbReference>
<organism evidence="2 3">
    <name type="scientific">Strongylus vulgaris</name>
    <name type="common">Blood worm</name>
    <dbReference type="NCBI Taxonomy" id="40348"/>
    <lineage>
        <taxon>Eukaryota</taxon>
        <taxon>Metazoa</taxon>
        <taxon>Ecdysozoa</taxon>
        <taxon>Nematoda</taxon>
        <taxon>Chromadorea</taxon>
        <taxon>Rhabditida</taxon>
        <taxon>Rhabditina</taxon>
        <taxon>Rhabditomorpha</taxon>
        <taxon>Strongyloidea</taxon>
        <taxon>Strongylidae</taxon>
        <taxon>Strongylus</taxon>
    </lineage>
</organism>
<evidence type="ECO:0000259" key="1">
    <source>
        <dbReference type="Pfam" id="PF00112"/>
    </source>
</evidence>
<dbReference type="OrthoDB" id="10610471at2759"/>
<name>A0A3P7LQK3_STRVU</name>
<sequence>MTLDLMDIILIHLSKRSQQRDSSLVANFLQYERIGKPKEEVKEYYKFETDEKGVMHEIMTKGPVTAVFIVYGDFLYYKGGVYVVRSSSYLFVILGYRFQIARLTEFSSCNKFTLKLKFKF</sequence>
<dbReference type="Gene3D" id="3.90.70.10">
    <property type="entry name" value="Cysteine proteinases"/>
    <property type="match status" value="1"/>
</dbReference>